<protein>
    <submittedName>
        <fullName evidence="7">Inner membrane protein YbjJ</fullName>
    </submittedName>
</protein>
<keyword evidence="8" id="KW-1185">Reference proteome</keyword>
<feature type="transmembrane region" description="Helical" evidence="5">
    <location>
        <begin position="12"/>
        <end position="33"/>
    </location>
</feature>
<feature type="transmembrane region" description="Helical" evidence="5">
    <location>
        <begin position="242"/>
        <end position="259"/>
    </location>
</feature>
<sequence length="388" mass="40547">MEQRTINTGVYLIMALFCLQPMALGAWLALIPYMKETLELSKFDLSLALLGMPVAVLVALQFAGTLSTRIGIRRLMVMTFPLQGLAAFLPLLAGSQVMLFSALAVFGATHAFMEVGMNVYAGRVEKKAAAHVMNRCHGFWALGLMTGSFIATSGAGALGAVGIMAVVSAFSTFVGILAARKLPQMGAEGAEHVSARRKLSQMPRALLAIGAFMLMVTLAEGAMADWSAVYLSERQSVDVTEAGIAVTIFAGFMAFGRFCGDWLKGRFGALVLARGSVVLALIGLVCLIAPLPLTFAFLGFALLGVGVASGYPLGVSAVAALGDSHEASNVAIMSSCALAGFLIGPPVIGFLADTYGLRFGFAALIPGLLGCLVLAKWLIPPESAVTRD</sequence>
<dbReference type="PROSITE" id="PS50850">
    <property type="entry name" value="MFS"/>
    <property type="match status" value="1"/>
</dbReference>
<evidence type="ECO:0000313" key="7">
    <source>
        <dbReference type="EMBL" id="SMX24142.1"/>
    </source>
</evidence>
<dbReference type="AlphaFoldDB" id="A0A238J1Q9"/>
<feature type="transmembrane region" description="Helical" evidence="5">
    <location>
        <begin position="205"/>
        <end position="222"/>
    </location>
</feature>
<evidence type="ECO:0000256" key="1">
    <source>
        <dbReference type="ARBA" id="ARBA00004141"/>
    </source>
</evidence>
<comment type="subcellular location">
    <subcellularLocation>
        <location evidence="1">Membrane</location>
        <topology evidence="1">Multi-pass membrane protein</topology>
    </subcellularLocation>
</comment>
<feature type="transmembrane region" description="Helical" evidence="5">
    <location>
        <begin position="297"/>
        <end position="318"/>
    </location>
</feature>
<dbReference type="RefSeq" id="WP_093974107.1">
    <property type="nucleotide sequence ID" value="NZ_FXXQ01000007.1"/>
</dbReference>
<feature type="domain" description="Major facilitator superfamily (MFS) profile" evidence="6">
    <location>
        <begin position="205"/>
        <end position="388"/>
    </location>
</feature>
<dbReference type="InterPro" id="IPR011701">
    <property type="entry name" value="MFS"/>
</dbReference>
<dbReference type="PANTHER" id="PTHR23514">
    <property type="entry name" value="BYPASS OF STOP CODON PROTEIN 6"/>
    <property type="match status" value="1"/>
</dbReference>
<dbReference type="InterPro" id="IPR020846">
    <property type="entry name" value="MFS_dom"/>
</dbReference>
<dbReference type="SUPFAM" id="SSF103473">
    <property type="entry name" value="MFS general substrate transporter"/>
    <property type="match status" value="1"/>
</dbReference>
<gene>
    <name evidence="7" type="primary">ybjJ</name>
    <name evidence="7" type="ORF">BOA8489_02265</name>
</gene>
<feature type="transmembrane region" description="Helical" evidence="5">
    <location>
        <begin position="358"/>
        <end position="379"/>
    </location>
</feature>
<dbReference type="CDD" id="cd17393">
    <property type="entry name" value="MFS_MosC_like"/>
    <property type="match status" value="1"/>
</dbReference>
<feature type="transmembrane region" description="Helical" evidence="5">
    <location>
        <begin position="99"/>
        <end position="120"/>
    </location>
</feature>
<dbReference type="Proteomes" id="UP000201838">
    <property type="component" value="Unassembled WGS sequence"/>
</dbReference>
<feature type="transmembrane region" description="Helical" evidence="5">
    <location>
        <begin position="330"/>
        <end position="352"/>
    </location>
</feature>
<name>A0A238J1Q9_9RHOB</name>
<keyword evidence="3 5" id="KW-1133">Transmembrane helix</keyword>
<evidence type="ECO:0000256" key="4">
    <source>
        <dbReference type="ARBA" id="ARBA00023136"/>
    </source>
</evidence>
<evidence type="ECO:0000259" key="6">
    <source>
        <dbReference type="PROSITE" id="PS50850"/>
    </source>
</evidence>
<dbReference type="OrthoDB" id="9810941at2"/>
<evidence type="ECO:0000256" key="2">
    <source>
        <dbReference type="ARBA" id="ARBA00022692"/>
    </source>
</evidence>
<feature type="transmembrane region" description="Helical" evidence="5">
    <location>
        <begin position="157"/>
        <end position="179"/>
    </location>
</feature>
<dbReference type="InterPro" id="IPR051788">
    <property type="entry name" value="MFS_Transporter"/>
</dbReference>
<dbReference type="PANTHER" id="PTHR23514:SF13">
    <property type="entry name" value="INNER MEMBRANE PROTEIN YBJJ"/>
    <property type="match status" value="1"/>
</dbReference>
<dbReference type="GO" id="GO:0016020">
    <property type="term" value="C:membrane"/>
    <property type="evidence" value="ECO:0007669"/>
    <property type="project" value="UniProtKB-SubCell"/>
</dbReference>
<evidence type="ECO:0000313" key="8">
    <source>
        <dbReference type="Proteomes" id="UP000201838"/>
    </source>
</evidence>
<dbReference type="GO" id="GO:0022857">
    <property type="term" value="F:transmembrane transporter activity"/>
    <property type="evidence" value="ECO:0007669"/>
    <property type="project" value="InterPro"/>
</dbReference>
<keyword evidence="2 5" id="KW-0812">Transmembrane</keyword>
<evidence type="ECO:0000256" key="3">
    <source>
        <dbReference type="ARBA" id="ARBA00022989"/>
    </source>
</evidence>
<accession>A0A238J1Q9</accession>
<evidence type="ECO:0000256" key="5">
    <source>
        <dbReference type="SAM" id="Phobius"/>
    </source>
</evidence>
<dbReference type="Gene3D" id="1.20.1250.20">
    <property type="entry name" value="MFS general substrate transporter like domains"/>
    <property type="match status" value="2"/>
</dbReference>
<dbReference type="Pfam" id="PF07690">
    <property type="entry name" value="MFS_1"/>
    <property type="match status" value="1"/>
</dbReference>
<dbReference type="EMBL" id="FXXQ01000007">
    <property type="protein sequence ID" value="SMX24142.1"/>
    <property type="molecule type" value="Genomic_DNA"/>
</dbReference>
<dbReference type="InterPro" id="IPR036259">
    <property type="entry name" value="MFS_trans_sf"/>
</dbReference>
<proteinExistence type="predicted"/>
<organism evidence="7 8">
    <name type="scientific">Boseongicola aestuarii</name>
    <dbReference type="NCBI Taxonomy" id="1470561"/>
    <lineage>
        <taxon>Bacteria</taxon>
        <taxon>Pseudomonadati</taxon>
        <taxon>Pseudomonadota</taxon>
        <taxon>Alphaproteobacteria</taxon>
        <taxon>Rhodobacterales</taxon>
        <taxon>Paracoccaceae</taxon>
        <taxon>Boseongicola</taxon>
    </lineage>
</organism>
<feature type="transmembrane region" description="Helical" evidence="5">
    <location>
        <begin position="271"/>
        <end position="291"/>
    </location>
</feature>
<feature type="transmembrane region" description="Helical" evidence="5">
    <location>
        <begin position="45"/>
        <end position="63"/>
    </location>
</feature>
<reference evidence="7 8" key="1">
    <citation type="submission" date="2017-05" db="EMBL/GenBank/DDBJ databases">
        <authorList>
            <person name="Song R."/>
            <person name="Chenine A.L."/>
            <person name="Ruprecht R.M."/>
        </authorList>
    </citation>
    <scope>NUCLEOTIDE SEQUENCE [LARGE SCALE GENOMIC DNA]</scope>
    <source>
        <strain evidence="7 8">CECT 8489</strain>
    </source>
</reference>
<keyword evidence="4 5" id="KW-0472">Membrane</keyword>